<proteinExistence type="predicted"/>
<evidence type="ECO:0000313" key="1">
    <source>
        <dbReference type="EMBL" id="JAH70089.1"/>
    </source>
</evidence>
<reference evidence="1" key="2">
    <citation type="journal article" date="2015" name="Fish Shellfish Immunol.">
        <title>Early steps in the European eel (Anguilla anguilla)-Vibrio vulnificus interaction in the gills: Role of the RtxA13 toxin.</title>
        <authorList>
            <person name="Callol A."/>
            <person name="Pajuelo D."/>
            <person name="Ebbesson L."/>
            <person name="Teles M."/>
            <person name="MacKenzie S."/>
            <person name="Amaro C."/>
        </authorList>
    </citation>
    <scope>NUCLEOTIDE SEQUENCE</scope>
</reference>
<name>A0A0E9UW32_ANGAN</name>
<dbReference type="EMBL" id="GBXM01038488">
    <property type="protein sequence ID" value="JAH70089.1"/>
    <property type="molecule type" value="Transcribed_RNA"/>
</dbReference>
<sequence>MLSIHLQTSDLQVFYPTSVDKKLACQSWTLS</sequence>
<reference evidence="1" key="1">
    <citation type="submission" date="2014-11" db="EMBL/GenBank/DDBJ databases">
        <authorList>
            <person name="Amaro Gonzalez C."/>
        </authorList>
    </citation>
    <scope>NUCLEOTIDE SEQUENCE</scope>
</reference>
<accession>A0A0E9UW32</accession>
<organism evidence="1">
    <name type="scientific">Anguilla anguilla</name>
    <name type="common">European freshwater eel</name>
    <name type="synonym">Muraena anguilla</name>
    <dbReference type="NCBI Taxonomy" id="7936"/>
    <lineage>
        <taxon>Eukaryota</taxon>
        <taxon>Metazoa</taxon>
        <taxon>Chordata</taxon>
        <taxon>Craniata</taxon>
        <taxon>Vertebrata</taxon>
        <taxon>Euteleostomi</taxon>
        <taxon>Actinopterygii</taxon>
        <taxon>Neopterygii</taxon>
        <taxon>Teleostei</taxon>
        <taxon>Anguilliformes</taxon>
        <taxon>Anguillidae</taxon>
        <taxon>Anguilla</taxon>
    </lineage>
</organism>
<protein>
    <submittedName>
        <fullName evidence="1">Uncharacterized protein</fullName>
    </submittedName>
</protein>
<dbReference type="AlphaFoldDB" id="A0A0E9UW32"/>